<keyword evidence="8" id="KW-1185">Reference proteome</keyword>
<sequence>MRLHSLAMTGFGPFADTQRVDFDALGADGLFLLHGQTGAGKTTVLDAVAFALYGTVPGARQDGRRLRSDHAAPGTPTEVSLEATIGGRHLRIRRSPEYMRPKKRGEGETKENAKATLEWLDGNGENLSRIDEIGRAVTSLLGMSAEQFFQVVLLPQGEFAKFLKAETSTRASLLERLFDTARFSDVEQWFAERRRAASAAFEHGRQSVAVAVDGLTTAAGDLAAAAGRAMAAEPDVPGGGDDGSGDDGSGDDGNVTEGAVSSDGMRDDDPVAWAESVRELAAAAAVHTADELHTRRTAAAEARSLADRERERAKAQHRRAEACAAVATFEQGNEARTRVTAELGAARRAEHTGWAERSRAAAETDRDAAVARRDALAAAFAAHDAESAAVLDAATSDGGDIDSFALEAGARRLDEELVRLDAAAGDEDALTALISEQSQATERRERNEAELHAVLDQSEALPASIERVREERDRASQATTALPAQAAALDTARTIEEAALAIPAARAAQESEAAAVADAESRYNDARAHALDLRERRLNGMAAELAGELRTGEPCAVCGSEQHPRPAAAAEGSVTQQDEDSATREVDTLAGRLDAARRSLRDAETELAVLAQKADGVDADDATRRRVAAEGAHVESARLAGRLDEATSRLESLELQLGALQVDLEARREAKSGLDSHAAGLRARIDAIRGRLHSAVGQHTGVRERAVEIRGIRARVEELRGVVAETDTAAEALRKAQESVVAAALEAGFKDADEALAAVRTTSRCAEIEAELAAAHEAVASARSILEEPDIVAVADLPPADTESAAAASAEADDRLESAVRAQDQARTRLTAVTEQAERLGKSVAALDPLRDEHVWLSALADVMKGDGENARRMSLRSYVLAARLEEVALVASQRLRVMSGGRYEFVHTEATIKRERRGGLGLDILDANTGAVRPTSTLSGGETFMASLSLALGLADVVSEESGGIHLETLFIDEGFGTLDAETLDVVMGVLDELRDGGRAVGIVSHVAEMRHRIPSRLHVVKGEAGSSLQTSSSRVG</sequence>
<evidence type="ECO:0000313" key="8">
    <source>
        <dbReference type="Proteomes" id="UP001500839"/>
    </source>
</evidence>
<proteinExistence type="inferred from homology"/>
<feature type="compositionally biased region" description="Basic and acidic residues" evidence="5">
    <location>
        <begin position="304"/>
        <end position="313"/>
    </location>
</feature>
<organism evidence="7 8">
    <name type="scientific">Tomitella cavernea</name>
    <dbReference type="NCBI Taxonomy" id="1387982"/>
    <lineage>
        <taxon>Bacteria</taxon>
        <taxon>Bacillati</taxon>
        <taxon>Actinomycetota</taxon>
        <taxon>Actinomycetes</taxon>
        <taxon>Mycobacteriales</taxon>
        <taxon>Tomitella</taxon>
    </lineage>
</organism>
<evidence type="ECO:0000313" key="7">
    <source>
        <dbReference type="EMBL" id="GAA4811870.1"/>
    </source>
</evidence>
<feature type="region of interest" description="Disordered" evidence="5">
    <location>
        <begin position="287"/>
        <end position="313"/>
    </location>
</feature>
<evidence type="ECO:0000256" key="4">
    <source>
        <dbReference type="SAM" id="Coils"/>
    </source>
</evidence>
<evidence type="ECO:0000256" key="2">
    <source>
        <dbReference type="ARBA" id="ARBA00011322"/>
    </source>
</evidence>
<keyword evidence="4" id="KW-0175">Coiled coil</keyword>
<dbReference type="EMBL" id="BAABKQ010000001">
    <property type="protein sequence ID" value="GAA4811870.1"/>
    <property type="molecule type" value="Genomic_DNA"/>
</dbReference>
<gene>
    <name evidence="7" type="ORF">GCM10023353_15640</name>
</gene>
<name>A0ABP9CIB1_9ACTN</name>
<dbReference type="InterPro" id="IPR038729">
    <property type="entry name" value="Rad50/SbcC_AAA"/>
</dbReference>
<dbReference type="RefSeq" id="WP_200173819.1">
    <property type="nucleotide sequence ID" value="NZ_BAABKQ010000001.1"/>
</dbReference>
<evidence type="ECO:0000256" key="3">
    <source>
        <dbReference type="ARBA" id="ARBA00013368"/>
    </source>
</evidence>
<dbReference type="Pfam" id="PF13476">
    <property type="entry name" value="AAA_23"/>
    <property type="match status" value="1"/>
</dbReference>
<dbReference type="Gene3D" id="3.40.50.300">
    <property type="entry name" value="P-loop containing nucleotide triphosphate hydrolases"/>
    <property type="match status" value="2"/>
</dbReference>
<feature type="region of interest" description="Disordered" evidence="5">
    <location>
        <begin position="559"/>
        <end position="582"/>
    </location>
</feature>
<evidence type="ECO:0000256" key="1">
    <source>
        <dbReference type="ARBA" id="ARBA00006930"/>
    </source>
</evidence>
<dbReference type="Proteomes" id="UP001500839">
    <property type="component" value="Unassembled WGS sequence"/>
</dbReference>
<dbReference type="PANTHER" id="PTHR32114:SF2">
    <property type="entry name" value="ABC TRANSPORTER ABCH.3"/>
    <property type="match status" value="1"/>
</dbReference>
<protein>
    <recommendedName>
        <fullName evidence="3">Nuclease SbcCD subunit C</fullName>
    </recommendedName>
</protein>
<evidence type="ECO:0000259" key="6">
    <source>
        <dbReference type="Pfam" id="PF13476"/>
    </source>
</evidence>
<dbReference type="Gene3D" id="1.10.287.1490">
    <property type="match status" value="1"/>
</dbReference>
<accession>A0ABP9CIB1</accession>
<reference evidence="8" key="1">
    <citation type="journal article" date="2019" name="Int. J. Syst. Evol. Microbiol.">
        <title>The Global Catalogue of Microorganisms (GCM) 10K type strain sequencing project: providing services to taxonomists for standard genome sequencing and annotation.</title>
        <authorList>
            <consortium name="The Broad Institute Genomics Platform"/>
            <consortium name="The Broad Institute Genome Sequencing Center for Infectious Disease"/>
            <person name="Wu L."/>
            <person name="Ma J."/>
        </authorList>
    </citation>
    <scope>NUCLEOTIDE SEQUENCE [LARGE SCALE GENOMIC DNA]</scope>
    <source>
        <strain evidence="8">JCM 18542</strain>
    </source>
</reference>
<dbReference type="SUPFAM" id="SSF52540">
    <property type="entry name" value="P-loop containing nucleoside triphosphate hydrolases"/>
    <property type="match status" value="1"/>
</dbReference>
<comment type="caution">
    <text evidence="7">The sequence shown here is derived from an EMBL/GenBank/DDBJ whole genome shotgun (WGS) entry which is preliminary data.</text>
</comment>
<feature type="coiled-coil region" evidence="4">
    <location>
        <begin position="586"/>
        <end position="670"/>
    </location>
</feature>
<dbReference type="InterPro" id="IPR027417">
    <property type="entry name" value="P-loop_NTPase"/>
</dbReference>
<comment type="subunit">
    <text evidence="2">Heterodimer of SbcC and SbcD.</text>
</comment>
<evidence type="ECO:0000256" key="5">
    <source>
        <dbReference type="SAM" id="MobiDB-lite"/>
    </source>
</evidence>
<feature type="domain" description="Rad50/SbcC-type AAA" evidence="6">
    <location>
        <begin position="6"/>
        <end position="181"/>
    </location>
</feature>
<comment type="similarity">
    <text evidence="1">Belongs to the SMC family. SbcC subfamily.</text>
</comment>
<feature type="region of interest" description="Disordered" evidence="5">
    <location>
        <begin position="229"/>
        <end position="268"/>
    </location>
</feature>
<dbReference type="Pfam" id="PF13558">
    <property type="entry name" value="SbcC_Walker_B"/>
    <property type="match status" value="1"/>
</dbReference>
<dbReference type="PANTHER" id="PTHR32114">
    <property type="entry name" value="ABC TRANSPORTER ABCH.3"/>
    <property type="match status" value="1"/>
</dbReference>